<gene>
    <name evidence="2" type="ORF">ABS361_03595</name>
</gene>
<dbReference type="KEGG" id="mflg:ABS361_03595"/>
<organism evidence="2">
    <name type="scientific">Methyloraptor flagellatus</name>
    <dbReference type="NCBI Taxonomy" id="3162530"/>
    <lineage>
        <taxon>Bacteria</taxon>
        <taxon>Pseudomonadati</taxon>
        <taxon>Pseudomonadota</taxon>
        <taxon>Alphaproteobacteria</taxon>
        <taxon>Hyphomicrobiales</taxon>
        <taxon>Ancalomicrobiaceae</taxon>
        <taxon>Methyloraptor</taxon>
    </lineage>
</organism>
<accession>A0AAU7XBP7</accession>
<sequence length="139" mass="14822">METGLLRAASSTPLQPLPRSGEPAPDTVKTELPASQNVQAATDTAAALVRDERAASEDVRLQIATDKSSQDPALAEARQRVVDRDAATGLTVVRIIEERSGVTVDQVPTEAYLRLKASIRAMFDAKTGASTERSFDKSA</sequence>
<evidence type="ECO:0000313" key="2">
    <source>
        <dbReference type="EMBL" id="XBY45381.1"/>
    </source>
</evidence>
<proteinExistence type="predicted"/>
<reference evidence="2" key="1">
    <citation type="submission" date="2024-06" db="EMBL/GenBank/DDBJ databases">
        <title>Methylostella associata gen. nov., sp. nov., a novel Ancalomicrobiaceae-affiliated facultatively methylotrophic bacteria that feed on methanotrophs of the genus Methylococcus.</title>
        <authorList>
            <person name="Saltykova V."/>
            <person name="Danilova O.V."/>
            <person name="Oshkin I.Y."/>
            <person name="Belova S.E."/>
            <person name="Pimenov N.V."/>
            <person name="Dedysh S.N."/>
        </authorList>
    </citation>
    <scope>NUCLEOTIDE SEQUENCE</scope>
    <source>
        <strain evidence="2">S20</strain>
    </source>
</reference>
<dbReference type="RefSeq" id="WP_407050474.1">
    <property type="nucleotide sequence ID" value="NZ_CP158568.1"/>
</dbReference>
<dbReference type="EMBL" id="CP158568">
    <property type="protein sequence ID" value="XBY45381.1"/>
    <property type="molecule type" value="Genomic_DNA"/>
</dbReference>
<feature type="region of interest" description="Disordered" evidence="1">
    <location>
        <begin position="1"/>
        <end position="39"/>
    </location>
</feature>
<protein>
    <recommendedName>
        <fullName evidence="3">Flagellar protein FlaG</fullName>
    </recommendedName>
</protein>
<evidence type="ECO:0008006" key="3">
    <source>
        <dbReference type="Google" id="ProtNLM"/>
    </source>
</evidence>
<dbReference type="AlphaFoldDB" id="A0AAU7XBP7"/>
<evidence type="ECO:0000256" key="1">
    <source>
        <dbReference type="SAM" id="MobiDB-lite"/>
    </source>
</evidence>
<name>A0AAU7XBP7_9HYPH</name>